<dbReference type="EMBL" id="LQZG01000002">
    <property type="protein sequence ID" value="OAB88064.1"/>
    <property type="molecule type" value="Genomic_DNA"/>
</dbReference>
<dbReference type="SMART" id="SM00382">
    <property type="entry name" value="AAA"/>
    <property type="match status" value="1"/>
</dbReference>
<dbReference type="PANTHER" id="PTHR42734:SF5">
    <property type="entry name" value="IRON TRANSPORT SYSTEM ATP-BINDING PROTEIN HI_0361-RELATED"/>
    <property type="match status" value="1"/>
</dbReference>
<gene>
    <name evidence="7" type="ORF">AWH69_08695</name>
</gene>
<feature type="domain" description="ABC transporter" evidence="6">
    <location>
        <begin position="10"/>
        <end position="247"/>
    </location>
</feature>
<evidence type="ECO:0000256" key="4">
    <source>
        <dbReference type="ARBA" id="ARBA00022840"/>
    </source>
</evidence>
<dbReference type="Pfam" id="PF00005">
    <property type="entry name" value="ABC_tran"/>
    <property type="match status" value="1"/>
</dbReference>
<dbReference type="PANTHER" id="PTHR42734">
    <property type="entry name" value="METAL TRANSPORT SYSTEM ATP-BINDING PROTEIN TM_0124-RELATED"/>
    <property type="match status" value="1"/>
</dbReference>
<dbReference type="InterPro" id="IPR050153">
    <property type="entry name" value="Metal_Ion_Import_ABC"/>
</dbReference>
<feature type="region of interest" description="Disordered" evidence="5">
    <location>
        <begin position="236"/>
        <end position="267"/>
    </location>
</feature>
<keyword evidence="2" id="KW-0813">Transport</keyword>
<dbReference type="RefSeq" id="WP_068274045.1">
    <property type="nucleotide sequence ID" value="NZ_CAJGVE010000001.1"/>
</dbReference>
<evidence type="ECO:0000256" key="2">
    <source>
        <dbReference type="ARBA" id="ARBA00022448"/>
    </source>
</evidence>
<evidence type="ECO:0000259" key="6">
    <source>
        <dbReference type="PROSITE" id="PS50893"/>
    </source>
</evidence>
<comment type="caution">
    <text evidence="7">The sequence shown here is derived from an EMBL/GenBank/DDBJ whole genome shotgun (WGS) entry which is preliminary data.</text>
</comment>
<evidence type="ECO:0000313" key="7">
    <source>
        <dbReference type="EMBL" id="OAB88064.1"/>
    </source>
</evidence>
<dbReference type="Proteomes" id="UP000076976">
    <property type="component" value="Unassembled WGS sequence"/>
</dbReference>
<name>A0A176QEF2_9MICO</name>
<dbReference type="GO" id="GO:0016887">
    <property type="term" value="F:ATP hydrolysis activity"/>
    <property type="evidence" value="ECO:0007669"/>
    <property type="project" value="InterPro"/>
</dbReference>
<evidence type="ECO:0000313" key="8">
    <source>
        <dbReference type="Proteomes" id="UP000076976"/>
    </source>
</evidence>
<dbReference type="Gene3D" id="3.40.50.300">
    <property type="entry name" value="P-loop containing nucleotide triphosphate hydrolases"/>
    <property type="match status" value="1"/>
</dbReference>
<dbReference type="InterPro" id="IPR017871">
    <property type="entry name" value="ABC_transporter-like_CS"/>
</dbReference>
<dbReference type="InterPro" id="IPR003439">
    <property type="entry name" value="ABC_transporter-like_ATP-bd"/>
</dbReference>
<dbReference type="InterPro" id="IPR003593">
    <property type="entry name" value="AAA+_ATPase"/>
</dbReference>
<dbReference type="PROSITE" id="PS00211">
    <property type="entry name" value="ABC_TRANSPORTER_1"/>
    <property type="match status" value="1"/>
</dbReference>
<keyword evidence="8" id="KW-1185">Reference proteome</keyword>
<dbReference type="InterPro" id="IPR027417">
    <property type="entry name" value="P-loop_NTPase"/>
</dbReference>
<reference evidence="7 8" key="1">
    <citation type="submission" date="2016-01" db="EMBL/GenBank/DDBJ databases">
        <title>Janibacter melonis strain CD11_4 genome sequencing and assembly.</title>
        <authorList>
            <person name="Nair G.R."/>
            <person name="Kaur G."/>
            <person name="Chander A.M."/>
            <person name="Mayilraj S."/>
        </authorList>
    </citation>
    <scope>NUCLEOTIDE SEQUENCE [LARGE SCALE GENOMIC DNA]</scope>
    <source>
        <strain evidence="7 8">CD11-4</strain>
    </source>
</reference>
<dbReference type="GO" id="GO:0005524">
    <property type="term" value="F:ATP binding"/>
    <property type="evidence" value="ECO:0007669"/>
    <property type="project" value="UniProtKB-KW"/>
</dbReference>
<keyword evidence="4 7" id="KW-0067">ATP-binding</keyword>
<feature type="compositionally biased region" description="Basic and acidic residues" evidence="5">
    <location>
        <begin position="236"/>
        <end position="253"/>
    </location>
</feature>
<protein>
    <submittedName>
        <fullName evidence="7">Metal ABC transporter ATP-binding protein</fullName>
    </submittedName>
</protein>
<dbReference type="AlphaFoldDB" id="A0A176QEF2"/>
<evidence type="ECO:0000256" key="1">
    <source>
        <dbReference type="ARBA" id="ARBA00005417"/>
    </source>
</evidence>
<evidence type="ECO:0000256" key="3">
    <source>
        <dbReference type="ARBA" id="ARBA00022741"/>
    </source>
</evidence>
<accession>A0A176QEF2</accession>
<dbReference type="PROSITE" id="PS50893">
    <property type="entry name" value="ABC_TRANSPORTER_2"/>
    <property type="match status" value="1"/>
</dbReference>
<proteinExistence type="inferred from homology"/>
<dbReference type="SUPFAM" id="SSF52540">
    <property type="entry name" value="P-loop containing nucleoside triphosphate hydrolases"/>
    <property type="match status" value="1"/>
</dbReference>
<comment type="similarity">
    <text evidence="1">Belongs to the ABC transporter superfamily.</text>
</comment>
<dbReference type="STRING" id="262209.AWH69_08695"/>
<sequence>MSSAEPTPVIRVHAASFGYSERTVVTDVDLVVERGEVVAVLGPNGSGKSTVVKGLLGLAETSGGTVELFGTPREHLEERTRVGYVPQRHTLASTVSATVEEIVATGRVPRVPWWAPWRALAPEHRTAVREAIEVVGLGEQRTHEVSTLSGGQQRRVLIARALAAGPELFVLDEPTAGVDVGNQRVLAAVLRRLVERGATLVVVTHELDALRDLVTRAVVVRDGAIAYDGPPSALDDLGHVHHHHDDELDHEPDPSLTGEIIAPRRRA</sequence>
<evidence type="ECO:0000256" key="5">
    <source>
        <dbReference type="SAM" id="MobiDB-lite"/>
    </source>
</evidence>
<keyword evidence="3" id="KW-0547">Nucleotide-binding</keyword>
<organism evidence="7 8">
    <name type="scientific">Janibacter melonis</name>
    <dbReference type="NCBI Taxonomy" id="262209"/>
    <lineage>
        <taxon>Bacteria</taxon>
        <taxon>Bacillati</taxon>
        <taxon>Actinomycetota</taxon>
        <taxon>Actinomycetes</taxon>
        <taxon>Micrococcales</taxon>
        <taxon>Intrasporangiaceae</taxon>
        <taxon>Janibacter</taxon>
    </lineage>
</organism>